<dbReference type="KEGG" id="dpl:KGM_215087A"/>
<dbReference type="InterPro" id="IPR013087">
    <property type="entry name" value="Znf_C2H2_type"/>
</dbReference>
<keyword evidence="2" id="KW-0677">Repeat</keyword>
<dbReference type="InterPro" id="IPR036236">
    <property type="entry name" value="Znf_C2H2_sf"/>
</dbReference>
<dbReference type="eggNOG" id="KOG1721">
    <property type="taxonomic scope" value="Eukaryota"/>
</dbReference>
<feature type="domain" description="C2H2-type" evidence="6">
    <location>
        <begin position="387"/>
        <end position="414"/>
    </location>
</feature>
<evidence type="ECO:0000313" key="7">
    <source>
        <dbReference type="EMBL" id="OWR50408.1"/>
    </source>
</evidence>
<dbReference type="Pfam" id="PF00096">
    <property type="entry name" value="zf-C2H2"/>
    <property type="match status" value="2"/>
</dbReference>
<dbReference type="PANTHER" id="PTHR24379:SF121">
    <property type="entry name" value="C2H2-TYPE DOMAIN-CONTAINING PROTEIN"/>
    <property type="match status" value="1"/>
</dbReference>
<dbReference type="SMART" id="SM00355">
    <property type="entry name" value="ZnF_C2H2"/>
    <property type="match status" value="5"/>
</dbReference>
<dbReference type="PANTHER" id="PTHR24379">
    <property type="entry name" value="KRAB AND ZINC FINGER DOMAIN-CONTAINING"/>
    <property type="match status" value="1"/>
</dbReference>
<dbReference type="FunFam" id="3.30.160.60:FF:000446">
    <property type="entry name" value="Zinc finger protein"/>
    <property type="match status" value="1"/>
</dbReference>
<evidence type="ECO:0000256" key="3">
    <source>
        <dbReference type="ARBA" id="ARBA00022771"/>
    </source>
</evidence>
<dbReference type="GO" id="GO:0008270">
    <property type="term" value="F:zinc ion binding"/>
    <property type="evidence" value="ECO:0007669"/>
    <property type="project" value="UniProtKB-KW"/>
</dbReference>
<feature type="domain" description="C2H2-type" evidence="6">
    <location>
        <begin position="359"/>
        <end position="386"/>
    </location>
</feature>
<accession>A0A212F9K1</accession>
<dbReference type="FunFam" id="3.30.160.60:FF:001734">
    <property type="entry name" value="Zinc finger protein, putative"/>
    <property type="match status" value="1"/>
</dbReference>
<evidence type="ECO:0000256" key="4">
    <source>
        <dbReference type="ARBA" id="ARBA00022833"/>
    </source>
</evidence>
<dbReference type="AlphaFoldDB" id="A0A212F9K1"/>
<evidence type="ECO:0000259" key="6">
    <source>
        <dbReference type="PROSITE" id="PS50157"/>
    </source>
</evidence>
<gene>
    <name evidence="7" type="ORF">KGM_215087A</name>
</gene>
<sequence>MEELKVCRICLVMDVKMHDLCSHPLDVYYENVIGGNVLKMVQLRGYACYMCAPMLRKFHFFREKCLKGQTELYGLLNSFGKISRDGIIHLHKQNQSSAYLENIKLYNIVIDTNEEDGGMKIEPTEIYQSRIYNVERGTRENDNERFKQEANTNTVLHELCGIMTKKKRGRPKKGEVRKKIIKRSKHSQHIALLDNDGLDVEDYCNIITLTEEEQREEVIQRQQSLNYMNSVYKCNLCYKGFVDTHAWKHHVAKHEPSAGDLECSICKMRFKTLRILKKHAGNHGKRFSCKSCSYVSKNTILSARITASRSVAVSAPESLYRGGDEFALLCAEVIRSAREYWSHFRRVHPDKTYPTQKDFVCDVCGKSFRSNAFLNYHKRTHSSERSYKCSQCPKAFHNRNNLQMHQRTHSDERPYPCALCDKAFKCKSALDRHFR</sequence>
<dbReference type="PROSITE" id="PS50157">
    <property type="entry name" value="ZINC_FINGER_C2H2_2"/>
    <property type="match status" value="3"/>
</dbReference>
<dbReference type="EMBL" id="AGBW02009568">
    <property type="protein sequence ID" value="OWR50408.1"/>
    <property type="molecule type" value="Genomic_DNA"/>
</dbReference>
<evidence type="ECO:0000256" key="5">
    <source>
        <dbReference type="PROSITE-ProRule" id="PRU00042"/>
    </source>
</evidence>
<keyword evidence="4" id="KW-0862">Zinc</keyword>
<dbReference type="SMART" id="SM00868">
    <property type="entry name" value="zf-AD"/>
    <property type="match status" value="1"/>
</dbReference>
<dbReference type="InParanoid" id="A0A212F9K1"/>
<reference evidence="7 8" key="1">
    <citation type="journal article" date="2011" name="Cell">
        <title>The monarch butterfly genome yields insights into long-distance migration.</title>
        <authorList>
            <person name="Zhan S."/>
            <person name="Merlin C."/>
            <person name="Boore J.L."/>
            <person name="Reppert S.M."/>
        </authorList>
    </citation>
    <scope>NUCLEOTIDE SEQUENCE [LARGE SCALE GENOMIC DNA]</scope>
    <source>
        <strain evidence="7">F-2</strain>
    </source>
</reference>
<dbReference type="FunFam" id="3.30.160.60:FF:000710">
    <property type="entry name" value="Zinc finger protein 768"/>
    <property type="match status" value="1"/>
</dbReference>
<dbReference type="STRING" id="278856.A0A212F9K1"/>
<dbReference type="Proteomes" id="UP000007151">
    <property type="component" value="Unassembled WGS sequence"/>
</dbReference>
<feature type="non-terminal residue" evidence="7">
    <location>
        <position position="435"/>
    </location>
</feature>
<evidence type="ECO:0000256" key="1">
    <source>
        <dbReference type="ARBA" id="ARBA00022723"/>
    </source>
</evidence>
<name>A0A212F9K1_DANPL</name>
<evidence type="ECO:0000256" key="2">
    <source>
        <dbReference type="ARBA" id="ARBA00022737"/>
    </source>
</evidence>
<keyword evidence="8" id="KW-1185">Reference proteome</keyword>
<dbReference type="PROSITE" id="PS00028">
    <property type="entry name" value="ZINC_FINGER_C2H2_1"/>
    <property type="match status" value="4"/>
</dbReference>
<comment type="caution">
    <text evidence="7">The sequence shown here is derived from an EMBL/GenBank/DDBJ whole genome shotgun (WGS) entry which is preliminary data.</text>
</comment>
<evidence type="ECO:0000313" key="8">
    <source>
        <dbReference type="Proteomes" id="UP000007151"/>
    </source>
</evidence>
<organism evidence="7 8">
    <name type="scientific">Danaus plexippus plexippus</name>
    <dbReference type="NCBI Taxonomy" id="278856"/>
    <lineage>
        <taxon>Eukaryota</taxon>
        <taxon>Metazoa</taxon>
        <taxon>Ecdysozoa</taxon>
        <taxon>Arthropoda</taxon>
        <taxon>Hexapoda</taxon>
        <taxon>Insecta</taxon>
        <taxon>Pterygota</taxon>
        <taxon>Neoptera</taxon>
        <taxon>Endopterygota</taxon>
        <taxon>Lepidoptera</taxon>
        <taxon>Glossata</taxon>
        <taxon>Ditrysia</taxon>
        <taxon>Papilionoidea</taxon>
        <taxon>Nymphalidae</taxon>
        <taxon>Danainae</taxon>
        <taxon>Danaini</taxon>
        <taxon>Danaina</taxon>
        <taxon>Danaus</taxon>
        <taxon>Danaus</taxon>
    </lineage>
</organism>
<keyword evidence="1" id="KW-0479">Metal-binding</keyword>
<proteinExistence type="predicted"/>
<protein>
    <submittedName>
        <fullName evidence="7">Zinc finger protein 700</fullName>
    </submittedName>
</protein>
<dbReference type="SUPFAM" id="SSF57667">
    <property type="entry name" value="beta-beta-alpha zinc fingers"/>
    <property type="match status" value="3"/>
</dbReference>
<dbReference type="Gene3D" id="3.30.160.60">
    <property type="entry name" value="Classic Zinc Finger"/>
    <property type="match status" value="4"/>
</dbReference>
<dbReference type="InterPro" id="IPR012934">
    <property type="entry name" value="Znf_AD"/>
</dbReference>
<feature type="domain" description="C2H2-type" evidence="6">
    <location>
        <begin position="415"/>
        <end position="435"/>
    </location>
</feature>
<keyword evidence="3 5" id="KW-0863">Zinc-finger</keyword>
<dbReference type="GO" id="GO:0005634">
    <property type="term" value="C:nucleus"/>
    <property type="evidence" value="ECO:0007669"/>
    <property type="project" value="InterPro"/>
</dbReference>